<evidence type="ECO:0000313" key="2">
    <source>
        <dbReference type="Proteomes" id="UP001601992"/>
    </source>
</evidence>
<dbReference type="EMBL" id="JBIAQY010000001">
    <property type="protein sequence ID" value="MFF3566874.1"/>
    <property type="molecule type" value="Genomic_DNA"/>
</dbReference>
<name>A0ABW6RS92_9NOCA</name>
<keyword evidence="2" id="KW-1185">Reference proteome</keyword>
<gene>
    <name evidence="1" type="ORF">ACFYXQ_03735</name>
</gene>
<organism evidence="1 2">
    <name type="scientific">Nocardia jiangxiensis</name>
    <dbReference type="NCBI Taxonomy" id="282685"/>
    <lineage>
        <taxon>Bacteria</taxon>
        <taxon>Bacillati</taxon>
        <taxon>Actinomycetota</taxon>
        <taxon>Actinomycetes</taxon>
        <taxon>Mycobacteriales</taxon>
        <taxon>Nocardiaceae</taxon>
        <taxon>Nocardia</taxon>
    </lineage>
</organism>
<evidence type="ECO:0008006" key="3">
    <source>
        <dbReference type="Google" id="ProtNLM"/>
    </source>
</evidence>
<accession>A0ABW6RS92</accession>
<evidence type="ECO:0000313" key="1">
    <source>
        <dbReference type="EMBL" id="MFF3566874.1"/>
    </source>
</evidence>
<proteinExistence type="predicted"/>
<dbReference type="RefSeq" id="WP_387402548.1">
    <property type="nucleotide sequence ID" value="NZ_JBIAQY010000001.1"/>
</dbReference>
<dbReference type="Proteomes" id="UP001601992">
    <property type="component" value="Unassembled WGS sequence"/>
</dbReference>
<reference evidence="1 2" key="1">
    <citation type="submission" date="2024-10" db="EMBL/GenBank/DDBJ databases">
        <title>The Natural Products Discovery Center: Release of the First 8490 Sequenced Strains for Exploring Actinobacteria Biosynthetic Diversity.</title>
        <authorList>
            <person name="Kalkreuter E."/>
            <person name="Kautsar S.A."/>
            <person name="Yang D."/>
            <person name="Bader C.D."/>
            <person name="Teijaro C.N."/>
            <person name="Fluegel L."/>
            <person name="Davis C.M."/>
            <person name="Simpson J.R."/>
            <person name="Lauterbach L."/>
            <person name="Steele A.D."/>
            <person name="Gui C."/>
            <person name="Meng S."/>
            <person name="Li G."/>
            <person name="Viehrig K."/>
            <person name="Ye F."/>
            <person name="Su P."/>
            <person name="Kiefer A.F."/>
            <person name="Nichols A."/>
            <person name="Cepeda A.J."/>
            <person name="Yan W."/>
            <person name="Fan B."/>
            <person name="Jiang Y."/>
            <person name="Adhikari A."/>
            <person name="Zheng C.-J."/>
            <person name="Schuster L."/>
            <person name="Cowan T.M."/>
            <person name="Smanski M.J."/>
            <person name="Chevrette M.G."/>
            <person name="De Carvalho L.P.S."/>
            <person name="Shen B."/>
        </authorList>
    </citation>
    <scope>NUCLEOTIDE SEQUENCE [LARGE SCALE GENOMIC DNA]</scope>
    <source>
        <strain evidence="1 2">NPDC002593</strain>
    </source>
</reference>
<comment type="caution">
    <text evidence="1">The sequence shown here is derived from an EMBL/GenBank/DDBJ whole genome shotgun (WGS) entry which is preliminary data.</text>
</comment>
<protein>
    <recommendedName>
        <fullName evidence="3">Excreted virulence factor EspC, type VII ESX diderm</fullName>
    </recommendedName>
</protein>
<sequence length="131" mass="13778">MTAELPDKGQKDAQAAFDAAKTGTFQMPADSAKRLAASCDKLVSGLQSAIVDAGYLTRVTGFPDLPSGQALAKGFSEKGQECLDALASFQEAALRYKAAYLAAGKQFAEADQANEAAIRRVTSYLDKGHNS</sequence>